<dbReference type="PRINTS" id="PR01438">
    <property type="entry name" value="UNVRSLSTRESS"/>
</dbReference>
<proteinExistence type="inferred from homology"/>
<dbReference type="InterPro" id="IPR006015">
    <property type="entry name" value="Universal_stress_UspA"/>
</dbReference>
<evidence type="ECO:0000259" key="2">
    <source>
        <dbReference type="Pfam" id="PF00582"/>
    </source>
</evidence>
<dbReference type="PANTHER" id="PTHR46268:SF15">
    <property type="entry name" value="UNIVERSAL STRESS PROTEIN HP_0031"/>
    <property type="match status" value="1"/>
</dbReference>
<sequence length="279" mass="29630">MSYRTILVHLDDSARCAARIDLAADIAAHQGGHLIGFAPTGWVEMPAGIGHAVGGTNYVQLSFEHLLQRAQRVSASFTGRLAAQHAGLSYESRVHEGDPVGGIIRMARVSDLVVVGQTEDEAAASVPPDFPQRVVLGAGVPVLVVPYAGRFDTVGRRVLVAWDGSREAARALGASLPLLARASHVHAAVFDRKGRPEGVHGWQLEYLRQWFARHGVDASVARETTEIGIGEAVLSRAADVSADLLVMGAYGHSRVAEFVLGGVTRTILSGMTVPVLMAH</sequence>
<organism evidence="3 5">
    <name type="scientific">Caldimonas thermodepolymerans</name>
    <dbReference type="NCBI Taxonomy" id="215580"/>
    <lineage>
        <taxon>Bacteria</taxon>
        <taxon>Pseudomonadati</taxon>
        <taxon>Pseudomonadota</taxon>
        <taxon>Betaproteobacteria</taxon>
        <taxon>Burkholderiales</taxon>
        <taxon>Sphaerotilaceae</taxon>
        <taxon>Caldimonas</taxon>
    </lineage>
</organism>
<evidence type="ECO:0000313" key="4">
    <source>
        <dbReference type="EMBL" id="TCP08304.1"/>
    </source>
</evidence>
<dbReference type="EMBL" id="SLXF01000003">
    <property type="protein sequence ID" value="TCP08304.1"/>
    <property type="molecule type" value="Genomic_DNA"/>
</dbReference>
<dbReference type="Proteomes" id="UP000294772">
    <property type="component" value="Unassembled WGS sequence"/>
</dbReference>
<evidence type="ECO:0000313" key="6">
    <source>
        <dbReference type="Proteomes" id="UP000294772"/>
    </source>
</evidence>
<comment type="caution">
    <text evidence="3">The sequence shown here is derived from an EMBL/GenBank/DDBJ whole genome shotgun (WGS) entry which is preliminary data.</text>
</comment>
<accession>A0A2S5T2F0</accession>
<reference evidence="3 5" key="1">
    <citation type="submission" date="2018-02" db="EMBL/GenBank/DDBJ databases">
        <title>Reclassifiation of [Polyangium] brachysporum DSM 7029 as Guopingzhaonella breviflexa gen. nov., sp. nov., a member of the family Comamonadaceae.</title>
        <authorList>
            <person name="Tang B."/>
        </authorList>
    </citation>
    <scope>NUCLEOTIDE SEQUENCE [LARGE SCALE GENOMIC DNA]</scope>
    <source>
        <strain evidence="3 5">DSM 15344</strain>
    </source>
</reference>
<feature type="domain" description="UspA" evidence="2">
    <location>
        <begin position="3"/>
        <end position="146"/>
    </location>
</feature>
<dbReference type="Proteomes" id="UP000239406">
    <property type="component" value="Unassembled WGS sequence"/>
</dbReference>
<dbReference type="OrthoDB" id="9804721at2"/>
<dbReference type="AlphaFoldDB" id="A0A2S5T2F0"/>
<dbReference type="Pfam" id="PF00582">
    <property type="entry name" value="Usp"/>
    <property type="match status" value="2"/>
</dbReference>
<dbReference type="InterPro" id="IPR006016">
    <property type="entry name" value="UspA"/>
</dbReference>
<dbReference type="SUPFAM" id="SSF52402">
    <property type="entry name" value="Adenine nucleotide alpha hydrolases-like"/>
    <property type="match status" value="2"/>
</dbReference>
<evidence type="ECO:0000256" key="1">
    <source>
        <dbReference type="ARBA" id="ARBA00008791"/>
    </source>
</evidence>
<dbReference type="Gene3D" id="3.40.50.12370">
    <property type="match status" value="1"/>
</dbReference>
<dbReference type="EMBL" id="PSNY01000015">
    <property type="protein sequence ID" value="PPE69126.1"/>
    <property type="molecule type" value="Genomic_DNA"/>
</dbReference>
<keyword evidence="5" id="KW-1185">Reference proteome</keyword>
<protein>
    <submittedName>
        <fullName evidence="3 4">Universal stress protein</fullName>
    </submittedName>
</protein>
<evidence type="ECO:0000313" key="3">
    <source>
        <dbReference type="EMBL" id="PPE69126.1"/>
    </source>
</evidence>
<dbReference type="PANTHER" id="PTHR46268">
    <property type="entry name" value="STRESS RESPONSE PROTEIN NHAX"/>
    <property type="match status" value="1"/>
</dbReference>
<dbReference type="CDD" id="cd00293">
    <property type="entry name" value="USP-like"/>
    <property type="match status" value="1"/>
</dbReference>
<dbReference type="RefSeq" id="WP_104358303.1">
    <property type="nucleotide sequence ID" value="NZ_CALFFA010000006.1"/>
</dbReference>
<comment type="similarity">
    <text evidence="1">Belongs to the universal stress protein A family.</text>
</comment>
<evidence type="ECO:0000313" key="5">
    <source>
        <dbReference type="Proteomes" id="UP000239406"/>
    </source>
</evidence>
<reference evidence="4 6" key="2">
    <citation type="submission" date="2019-03" db="EMBL/GenBank/DDBJ databases">
        <title>Genomic Encyclopedia of Type Strains, Phase IV (KMG-IV): sequencing the most valuable type-strain genomes for metagenomic binning, comparative biology and taxonomic classification.</title>
        <authorList>
            <person name="Goeker M."/>
        </authorList>
    </citation>
    <scope>NUCLEOTIDE SEQUENCE [LARGE SCALE GENOMIC DNA]</scope>
    <source>
        <strain evidence="4 6">DSM 15264</strain>
    </source>
</reference>
<feature type="domain" description="UspA" evidence="2">
    <location>
        <begin position="156"/>
        <end position="278"/>
    </location>
</feature>
<name>A0A2S5T2F0_9BURK</name>
<gene>
    <name evidence="3" type="ORF">C1702_13855</name>
    <name evidence="4" type="ORF">EV676_103337</name>
</gene>